<keyword evidence="3" id="KW-1185">Reference proteome</keyword>
<evidence type="ECO:0000259" key="1">
    <source>
        <dbReference type="Pfam" id="PF18538"/>
    </source>
</evidence>
<dbReference type="Proteomes" id="UP001597124">
    <property type="component" value="Unassembled WGS sequence"/>
</dbReference>
<proteinExistence type="predicted"/>
<gene>
    <name evidence="2" type="ORF">ACFQ00_02160</name>
</gene>
<dbReference type="RefSeq" id="WP_381485507.1">
    <property type="nucleotide sequence ID" value="NZ_JBHTIK010000001.1"/>
</dbReference>
<name>A0ABW3BZR9_SPHXN</name>
<dbReference type="Pfam" id="PF18538">
    <property type="entry name" value="DUF5624"/>
    <property type="match status" value="1"/>
</dbReference>
<dbReference type="InterPro" id="IPR041132">
    <property type="entry name" value="DUF5624"/>
</dbReference>
<evidence type="ECO:0000313" key="2">
    <source>
        <dbReference type="EMBL" id="MFD0847119.1"/>
    </source>
</evidence>
<accession>A0ABW3BZR9</accession>
<reference evidence="3" key="1">
    <citation type="journal article" date="2019" name="Int. J. Syst. Evol. Microbiol.">
        <title>The Global Catalogue of Microorganisms (GCM) 10K type strain sequencing project: providing services to taxonomists for standard genome sequencing and annotation.</title>
        <authorList>
            <consortium name="The Broad Institute Genomics Platform"/>
            <consortium name="The Broad Institute Genome Sequencing Center for Infectious Disease"/>
            <person name="Wu L."/>
            <person name="Ma J."/>
        </authorList>
    </citation>
    <scope>NUCLEOTIDE SEQUENCE [LARGE SCALE GENOMIC DNA]</scope>
    <source>
        <strain evidence="3">CCUG 52537</strain>
    </source>
</reference>
<dbReference type="EMBL" id="JBHTIK010000001">
    <property type="protein sequence ID" value="MFD0847119.1"/>
    <property type="molecule type" value="Genomic_DNA"/>
</dbReference>
<organism evidence="2 3">
    <name type="scientific">Sphingosinicella xenopeptidilytica</name>
    <dbReference type="NCBI Taxonomy" id="364098"/>
    <lineage>
        <taxon>Bacteria</taxon>
        <taxon>Pseudomonadati</taxon>
        <taxon>Pseudomonadota</taxon>
        <taxon>Alphaproteobacteria</taxon>
        <taxon>Sphingomonadales</taxon>
        <taxon>Sphingosinicellaceae</taxon>
        <taxon>Sphingosinicella</taxon>
    </lineage>
</organism>
<evidence type="ECO:0000313" key="3">
    <source>
        <dbReference type="Proteomes" id="UP001597124"/>
    </source>
</evidence>
<comment type="caution">
    <text evidence="2">The sequence shown here is derived from an EMBL/GenBank/DDBJ whole genome shotgun (WGS) entry which is preliminary data.</text>
</comment>
<protein>
    <submittedName>
        <fullName evidence="2">DUF5624 domain-containing protein</fullName>
    </submittedName>
</protein>
<feature type="domain" description="DUF5624" evidence="1">
    <location>
        <begin position="66"/>
        <end position="195"/>
    </location>
</feature>
<sequence length="387" mass="42693">MQEPHAAFLDLFEAYTGQPDAIGPHLNAHMGRLSAGAPLLVATGTDLVLFPGSGAKPRILNFRLGTRGFKELTAISHLGVAVPYLRRMYELDCAQWRDDAIRLKAAVEAAQRVNSPAFWRDDVAAVAFRGREEAIAGMTAYACAATLRVLDNLLRDPTRIDFEYLRTEWLDVREGGDFPIAMNDVMAATFALVFLDAAYRTITWLGEHDIAWDRAMVLISGKAGRPTAGVTWQTNSMCHLLWQASGQQLSPDRLYIAPHGPDLDLTQLEDEAAASRIEARFREIWFSTNATVKMGRLMFDGYPAFHRPVEAAPVVDAGTREAAELPRVRSVDDRRAIITRLRFVMEDPAQQLANAGAQFIVDQLCGNGNVPEAVVVPGLDNIDYRAG</sequence>